<dbReference type="InterPro" id="IPR036322">
    <property type="entry name" value="WD40_repeat_dom_sf"/>
</dbReference>
<keyword evidence="1" id="KW-0732">Signal</keyword>
<evidence type="ECO:0000256" key="1">
    <source>
        <dbReference type="SAM" id="SignalP"/>
    </source>
</evidence>
<comment type="caution">
    <text evidence="2">The sequence shown here is derived from an EMBL/GenBank/DDBJ whole genome shotgun (WGS) entry which is preliminary data.</text>
</comment>
<accession>A0A369BCZ9</accession>
<dbReference type="EMBL" id="QPJT01000003">
    <property type="protein sequence ID" value="RCX19413.1"/>
    <property type="molecule type" value="Genomic_DNA"/>
</dbReference>
<reference evidence="2 3" key="1">
    <citation type="submission" date="2018-07" db="EMBL/GenBank/DDBJ databases">
        <title>Genomic Encyclopedia of Type Strains, Phase IV (KMG-IV): sequencing the most valuable type-strain genomes for metagenomic binning, comparative biology and taxonomic classification.</title>
        <authorList>
            <person name="Goeker M."/>
        </authorList>
    </citation>
    <scope>NUCLEOTIDE SEQUENCE [LARGE SCALE GENOMIC DNA]</scope>
    <source>
        <strain evidence="2 3">DSM 27016</strain>
    </source>
</reference>
<organism evidence="2 3">
    <name type="scientific">Anaerobacterium chartisolvens</name>
    <dbReference type="NCBI Taxonomy" id="1297424"/>
    <lineage>
        <taxon>Bacteria</taxon>
        <taxon>Bacillati</taxon>
        <taxon>Bacillota</taxon>
        <taxon>Clostridia</taxon>
        <taxon>Eubacteriales</taxon>
        <taxon>Oscillospiraceae</taxon>
        <taxon>Anaerobacterium</taxon>
    </lineage>
</organism>
<feature type="chain" id="PRO_5016977755" description="Photosynthesis system II assembly factor Ycf48/Hcf136-like domain-containing protein" evidence="1">
    <location>
        <begin position="24"/>
        <end position="671"/>
    </location>
</feature>
<dbReference type="SUPFAM" id="SSF50939">
    <property type="entry name" value="Sialidases"/>
    <property type="match status" value="1"/>
</dbReference>
<name>A0A369BCZ9_9FIRM</name>
<dbReference type="SUPFAM" id="SSF50978">
    <property type="entry name" value="WD40 repeat-like"/>
    <property type="match status" value="1"/>
</dbReference>
<evidence type="ECO:0000313" key="3">
    <source>
        <dbReference type="Proteomes" id="UP000253034"/>
    </source>
</evidence>
<dbReference type="RefSeq" id="WP_114296477.1">
    <property type="nucleotide sequence ID" value="NZ_QPJT01000003.1"/>
</dbReference>
<protein>
    <recommendedName>
        <fullName evidence="4">Photosynthesis system II assembly factor Ycf48/Hcf136-like domain-containing protein</fullName>
    </recommendedName>
</protein>
<dbReference type="OrthoDB" id="1736288at2"/>
<dbReference type="AlphaFoldDB" id="A0A369BCZ9"/>
<evidence type="ECO:0008006" key="4">
    <source>
        <dbReference type="Google" id="ProtNLM"/>
    </source>
</evidence>
<sequence>MKKIIAGILSLLIAIVLAGPVNAEQAPIKSPESSIWQTGKIAASIESFSRVVCFKNKLYVAIAAGGKIKASVDGINWTENLNTSHEIPSELNDIICTNSQIVAVGHNGTFLRSTNGYDWNVVKPITTSSIEKIIVGKNLFLAFTDKQGEILTSSNGKNWKIQKTALKQYVSDAVWNGKVFVAVGAKGEISTSKDGVAWQTKTLKNKPGFNKIVWNGKLFVASGTTYASTDEYDYTSGLYIATSRDGYNWGINTLMTKYLKKNSREIYICMCENIIWNGKSFILIVNEITGQGPGPECRLITYSSLNGVKWQRTNANVGGDSLVTVWSGKAFVAAVNYFALPGYWYEYDIYYSSDGVKWKKAFQQSRANHKINDIIYNNGKFVAVGDNGEAKCSTDGVNWIESEMIHTPQFWDGNKFISIDSETYSIYSSKDGLEWKKENKSAEEIIRWGICWSGKEYVSFGPDFYLAASKDLVSWDKIKPAVMDSFYKNVGQINAFASDGSTYIIAGSDGTAVSSDMKSWVSRKELNYYKSIIIGSSNYLAINTYGQIDASPDGFRWKRIKIKDYNNSIIKIIYSNNKFIGIGSNGEVWYSKNGTDWAKAESHTNKALKDICWTGNEFIAAGDEGIIITSKDGVNWRQEESPLNISFSTVCTNGKIVIISGPGGFIYKSLK</sequence>
<evidence type="ECO:0000313" key="2">
    <source>
        <dbReference type="EMBL" id="RCX19413.1"/>
    </source>
</evidence>
<dbReference type="InterPro" id="IPR036278">
    <property type="entry name" value="Sialidase_sf"/>
</dbReference>
<proteinExistence type="predicted"/>
<dbReference type="Proteomes" id="UP000253034">
    <property type="component" value="Unassembled WGS sequence"/>
</dbReference>
<feature type="signal peptide" evidence="1">
    <location>
        <begin position="1"/>
        <end position="23"/>
    </location>
</feature>
<gene>
    <name evidence="2" type="ORF">DFR58_103158</name>
</gene>
<keyword evidence="3" id="KW-1185">Reference proteome</keyword>